<dbReference type="InterPro" id="IPR042098">
    <property type="entry name" value="TauD-like_sf"/>
</dbReference>
<comment type="similarity">
    <text evidence="2">Belongs to the TfdA dioxygenase family.</text>
</comment>
<comment type="caution">
    <text evidence="9">The sequence shown here is derived from an EMBL/GenBank/DDBJ whole genome shotgun (WGS) entry which is preliminary data.</text>
</comment>
<dbReference type="PANTHER" id="PTHR30468">
    <property type="entry name" value="ALPHA-KETOGLUTARATE-DEPENDENT SULFONATE DIOXYGENASE"/>
    <property type="match status" value="1"/>
</dbReference>
<gene>
    <name evidence="9" type="ORF">F53441_6895</name>
</gene>
<dbReference type="Gene3D" id="3.60.130.10">
    <property type="entry name" value="Clavaminate synthase-like"/>
    <property type="match status" value="1"/>
</dbReference>
<dbReference type="Pfam" id="PF02668">
    <property type="entry name" value="TauD"/>
    <property type="match status" value="1"/>
</dbReference>
<dbReference type="InterPro" id="IPR003819">
    <property type="entry name" value="TauD/TfdA-like"/>
</dbReference>
<accession>A0A8H4KEL7</accession>
<dbReference type="GO" id="GO:0005737">
    <property type="term" value="C:cytoplasm"/>
    <property type="evidence" value="ECO:0007669"/>
    <property type="project" value="TreeGrafter"/>
</dbReference>
<keyword evidence="5" id="KW-0560">Oxidoreductase</keyword>
<evidence type="ECO:0000256" key="5">
    <source>
        <dbReference type="ARBA" id="ARBA00023002"/>
    </source>
</evidence>
<comment type="cofactor">
    <cofactor evidence="1">
        <name>Fe(2+)</name>
        <dbReference type="ChEBI" id="CHEBI:29033"/>
    </cofactor>
</comment>
<evidence type="ECO:0000256" key="3">
    <source>
        <dbReference type="ARBA" id="ARBA00022723"/>
    </source>
</evidence>
<feature type="compositionally biased region" description="Polar residues" evidence="7">
    <location>
        <begin position="1"/>
        <end position="21"/>
    </location>
</feature>
<evidence type="ECO:0000313" key="9">
    <source>
        <dbReference type="EMBL" id="KAF4449890.1"/>
    </source>
</evidence>
<dbReference type="AlphaFoldDB" id="A0A8H4KEL7"/>
<dbReference type="EMBL" id="JAADJG010000265">
    <property type="protein sequence ID" value="KAF4449890.1"/>
    <property type="molecule type" value="Genomic_DNA"/>
</dbReference>
<evidence type="ECO:0000256" key="7">
    <source>
        <dbReference type="SAM" id="MobiDB-lite"/>
    </source>
</evidence>
<keyword evidence="6" id="KW-0408">Iron</keyword>
<keyword evidence="10" id="KW-1185">Reference proteome</keyword>
<feature type="domain" description="TauD/TfdA-like" evidence="8">
    <location>
        <begin position="41"/>
        <end position="352"/>
    </location>
</feature>
<dbReference type="PANTHER" id="PTHR30468:SF10">
    <property type="entry name" value="TAUD_TFDA-LIKE DOMAIN-CONTAINING PROTEIN"/>
    <property type="match status" value="1"/>
</dbReference>
<name>A0A8H4KEL7_9HYPO</name>
<dbReference type="InterPro" id="IPR051323">
    <property type="entry name" value="AtsK-like"/>
</dbReference>
<keyword evidence="4 9" id="KW-0223">Dioxygenase</keyword>
<dbReference type="GO" id="GO:0016706">
    <property type="term" value="F:2-oxoglutarate-dependent dioxygenase activity"/>
    <property type="evidence" value="ECO:0007669"/>
    <property type="project" value="TreeGrafter"/>
</dbReference>
<proteinExistence type="inferred from homology"/>
<organism evidence="9 10">
    <name type="scientific">Fusarium austroafricanum</name>
    <dbReference type="NCBI Taxonomy" id="2364996"/>
    <lineage>
        <taxon>Eukaryota</taxon>
        <taxon>Fungi</taxon>
        <taxon>Dikarya</taxon>
        <taxon>Ascomycota</taxon>
        <taxon>Pezizomycotina</taxon>
        <taxon>Sordariomycetes</taxon>
        <taxon>Hypocreomycetidae</taxon>
        <taxon>Hypocreales</taxon>
        <taxon>Nectriaceae</taxon>
        <taxon>Fusarium</taxon>
        <taxon>Fusarium concolor species complex</taxon>
    </lineage>
</organism>
<sequence length="376" mass="42378">MTVSQVEKPFSNGSSNGTAKSKLTKEPLKLTGLLDSYESFSVTPVIGTEFPDANVVDWLKADNSDELIRELAITISRRGVVFFRAQKDLTNELQMELADRLGRLTGKPESSTLHVHPLQNFNPDEEKHINTITTDKAANPAEDLWKNRPSDIRNSWHTDAGYEPNPPDYSILKVVKMPPTGGGIRLQFQTDSRSLVSDRVIDTMWASSCEIYDKISPNYRKFLEGLTATFSQRRLPKVAAEKGFELYTQPRGSPNNVGDSLTTTHPVVRTNPVTGWKSLFAVGNHCESINDLTPDESKRLLDWFLQLIVEEHDCQLRHRWKTPYDLAIWDNRTVYHTAIFDYAGLGARTGHRAVGIGESPYFDVESKTRREALAVE</sequence>
<dbReference type="OrthoDB" id="10257314at2759"/>
<dbReference type="SUPFAM" id="SSF51197">
    <property type="entry name" value="Clavaminate synthase-like"/>
    <property type="match status" value="1"/>
</dbReference>
<reference evidence="9" key="1">
    <citation type="submission" date="2020-01" db="EMBL/GenBank/DDBJ databases">
        <title>Identification and distribution of gene clusters putatively required for synthesis of sphingolipid metabolism inhibitors in phylogenetically diverse species of the filamentous fungus Fusarium.</title>
        <authorList>
            <person name="Kim H.-S."/>
            <person name="Busman M."/>
            <person name="Brown D.W."/>
            <person name="Divon H."/>
            <person name="Uhlig S."/>
            <person name="Proctor R.H."/>
        </authorList>
    </citation>
    <scope>NUCLEOTIDE SEQUENCE</scope>
    <source>
        <strain evidence="9">NRRL 53441</strain>
    </source>
</reference>
<evidence type="ECO:0000256" key="1">
    <source>
        <dbReference type="ARBA" id="ARBA00001954"/>
    </source>
</evidence>
<protein>
    <submittedName>
        <fullName evidence="9">Putative taurine dioxygenase</fullName>
    </submittedName>
</protein>
<evidence type="ECO:0000256" key="6">
    <source>
        <dbReference type="ARBA" id="ARBA00023004"/>
    </source>
</evidence>
<feature type="region of interest" description="Disordered" evidence="7">
    <location>
        <begin position="1"/>
        <end position="22"/>
    </location>
</feature>
<dbReference type="GO" id="GO:0046872">
    <property type="term" value="F:metal ion binding"/>
    <property type="evidence" value="ECO:0007669"/>
    <property type="project" value="UniProtKB-KW"/>
</dbReference>
<evidence type="ECO:0000256" key="4">
    <source>
        <dbReference type="ARBA" id="ARBA00022964"/>
    </source>
</evidence>
<evidence type="ECO:0000313" key="10">
    <source>
        <dbReference type="Proteomes" id="UP000605986"/>
    </source>
</evidence>
<dbReference type="Proteomes" id="UP000605986">
    <property type="component" value="Unassembled WGS sequence"/>
</dbReference>
<evidence type="ECO:0000259" key="8">
    <source>
        <dbReference type="Pfam" id="PF02668"/>
    </source>
</evidence>
<keyword evidence="3" id="KW-0479">Metal-binding</keyword>
<evidence type="ECO:0000256" key="2">
    <source>
        <dbReference type="ARBA" id="ARBA00005896"/>
    </source>
</evidence>